<evidence type="ECO:0000256" key="4">
    <source>
        <dbReference type="ARBA" id="ARBA00023163"/>
    </source>
</evidence>
<keyword evidence="9" id="KW-1185">Reference proteome</keyword>
<accession>A0A0R0EZH2</accession>
<dbReference type="AlphaFoldDB" id="A0A0R0EZH2"/>
<reference evidence="7 8" key="1">
    <citation type="journal article" date="2010" name="Nature">
        <title>Genome sequence of the palaeopolyploid soybean.</title>
        <authorList>
            <person name="Schmutz J."/>
            <person name="Cannon S.B."/>
            <person name="Schlueter J."/>
            <person name="Ma J."/>
            <person name="Mitros T."/>
            <person name="Nelson W."/>
            <person name="Hyten D.L."/>
            <person name="Song Q."/>
            <person name="Thelen J.J."/>
            <person name="Cheng J."/>
            <person name="Xu D."/>
            <person name="Hellsten U."/>
            <person name="May G.D."/>
            <person name="Yu Y."/>
            <person name="Sakurai T."/>
            <person name="Umezawa T."/>
            <person name="Bhattacharyya M.K."/>
            <person name="Sandhu D."/>
            <person name="Valliyodan B."/>
            <person name="Lindquist E."/>
            <person name="Peto M."/>
            <person name="Grant D."/>
            <person name="Shu S."/>
            <person name="Goodstein D."/>
            <person name="Barry K."/>
            <person name="Futrell-Griggs M."/>
            <person name="Abernathy B."/>
            <person name="Du J."/>
            <person name="Tian Z."/>
            <person name="Zhu L."/>
            <person name="Gill N."/>
            <person name="Joshi T."/>
            <person name="Libault M."/>
            <person name="Sethuraman A."/>
            <person name="Zhang X.-C."/>
            <person name="Shinozaki K."/>
            <person name="Nguyen H.T."/>
            <person name="Wing R.A."/>
            <person name="Cregan P."/>
            <person name="Specht J."/>
            <person name="Grimwood J."/>
            <person name="Rokhsar D."/>
            <person name="Stacey G."/>
            <person name="Shoemaker R.C."/>
            <person name="Jackson S.A."/>
        </authorList>
    </citation>
    <scope>NUCLEOTIDE SEQUENCE [LARGE SCALE GENOMIC DNA]</scope>
    <source>
        <strain evidence="8">cv. Williams 82</strain>
        <tissue evidence="7">Callus</tissue>
    </source>
</reference>
<reference evidence="8" key="2">
    <citation type="submission" date="2018-02" db="UniProtKB">
        <authorList>
            <consortium name="EnsemblPlants"/>
        </authorList>
    </citation>
    <scope>IDENTIFICATION</scope>
    <source>
        <strain evidence="8">Williams 82</strain>
    </source>
</reference>
<proteinExistence type="predicted"/>
<dbReference type="InterPro" id="IPR003657">
    <property type="entry name" value="WRKY_dom"/>
</dbReference>
<evidence type="ECO:0000313" key="9">
    <source>
        <dbReference type="Proteomes" id="UP000008827"/>
    </source>
</evidence>
<reference evidence="7" key="3">
    <citation type="submission" date="2018-07" db="EMBL/GenBank/DDBJ databases">
        <title>WGS assembly of Glycine max.</title>
        <authorList>
            <person name="Schmutz J."/>
            <person name="Cannon S."/>
            <person name="Schlueter J."/>
            <person name="Ma J."/>
            <person name="Mitros T."/>
            <person name="Nelson W."/>
            <person name="Hyten D."/>
            <person name="Song Q."/>
            <person name="Thelen J."/>
            <person name="Cheng J."/>
            <person name="Xu D."/>
            <person name="Hellsten U."/>
            <person name="May G."/>
            <person name="Yu Y."/>
            <person name="Sakurai T."/>
            <person name="Umezawa T."/>
            <person name="Bhattacharyya M."/>
            <person name="Sandhu D."/>
            <person name="Valliyodan B."/>
            <person name="Lindquist E."/>
            <person name="Peto M."/>
            <person name="Grant D."/>
            <person name="Shu S."/>
            <person name="Goodstein D."/>
            <person name="Barry K."/>
            <person name="Futrell-Griggs M."/>
            <person name="Abernathy B."/>
            <person name="Du J."/>
            <person name="Tian Z."/>
            <person name="Zhu L."/>
            <person name="Gill N."/>
            <person name="Joshi T."/>
            <person name="Libault M."/>
            <person name="Sethuraman A."/>
            <person name="Zhang X."/>
            <person name="Shinozaki K."/>
            <person name="Nguyen H."/>
            <person name="Wing R."/>
            <person name="Cregan P."/>
            <person name="Specht J."/>
            <person name="Grimwood J."/>
            <person name="Rokhsar D."/>
            <person name="Stacey G."/>
            <person name="Shoemaker R."/>
            <person name="Jackson S."/>
        </authorList>
    </citation>
    <scope>NUCLEOTIDE SEQUENCE</scope>
    <source>
        <tissue evidence="7">Callus</tissue>
    </source>
</reference>
<feature type="domain" description="WRKY" evidence="6">
    <location>
        <begin position="175"/>
        <end position="198"/>
    </location>
</feature>
<keyword evidence="2" id="KW-0805">Transcription regulation</keyword>
<dbReference type="GO" id="GO:0005634">
    <property type="term" value="C:nucleus"/>
    <property type="evidence" value="ECO:0007669"/>
    <property type="project" value="UniProtKB-SubCell"/>
</dbReference>
<dbReference type="EnsemblPlants" id="KRG99149">
    <property type="protein sequence ID" value="KRG99149"/>
    <property type="gene ID" value="GLYMA_18G124700"/>
</dbReference>
<dbReference type="PANTHER" id="PTHR31429">
    <property type="entry name" value="WRKY TRANSCRIPTION FACTOR 36-RELATED"/>
    <property type="match status" value="1"/>
</dbReference>
<sequence>MPKRNCIYFWKEYSMEAKQSEEINGNKDHNKLKREMGEVGEGNDNLKLSLAKLVKDSTSDEESELVSLSLGISSTGQHEMKKKKNRNEKMRENEDLKDILALGLDIRFDSSAIKNLSTESSCDGERKDEELSETWPPSKVVKTIMRTRDKSEVSQHAELKKARVCIRARCDTLTVQRCAEDMSILITTYEGTHNHPLPTSATTIAYTTSAAASMLQSPSLSSQLGPANSDTVPLINSSVAYNLNALNFTSSSYDQQFSKSSQHLYFHNSSISTSNSHPTITLDLTSPQTSPHVGKFTPGLSFIPKHSSTNLHFSSSTFSPLQSSMLQSPWSPYGDCFNYEGLITQNSNQNGFLTKTGKQPFQGHLYQPNYISNRVISQQPLPDSVVAATKAITATPKFQSAIAAALTAYVGNGVRENHVGAESAGLDLNLGGDMPYTTKKADYTSNASRYKRMSSSAPTAPKRNLVISQPLQASKSSFGSSSLKSNQFIDQ</sequence>
<dbReference type="EMBL" id="CM000851">
    <property type="protein sequence ID" value="KRG99149.1"/>
    <property type="molecule type" value="Genomic_DNA"/>
</dbReference>
<comment type="subcellular location">
    <subcellularLocation>
        <location evidence="1">Nucleus</location>
    </subcellularLocation>
</comment>
<keyword evidence="5" id="KW-0539">Nucleus</keyword>
<evidence type="ECO:0000256" key="3">
    <source>
        <dbReference type="ARBA" id="ARBA00023125"/>
    </source>
</evidence>
<dbReference type="OMA" id="MNTGKQP"/>
<evidence type="ECO:0000313" key="7">
    <source>
        <dbReference type="EMBL" id="KRG99149.1"/>
    </source>
</evidence>
<evidence type="ECO:0000256" key="1">
    <source>
        <dbReference type="ARBA" id="ARBA00004123"/>
    </source>
</evidence>
<dbReference type="Gene3D" id="2.20.25.80">
    <property type="entry name" value="WRKY domain"/>
    <property type="match status" value="1"/>
</dbReference>
<gene>
    <name evidence="8" type="primary">LOC102666229</name>
    <name evidence="7" type="ORF">GLYMA_18G124700</name>
</gene>
<dbReference type="PROSITE" id="PS50811">
    <property type="entry name" value="WRKY"/>
    <property type="match status" value="1"/>
</dbReference>
<evidence type="ECO:0000259" key="6">
    <source>
        <dbReference type="PROSITE" id="PS50811"/>
    </source>
</evidence>
<dbReference type="InterPro" id="IPR044810">
    <property type="entry name" value="WRKY_plant"/>
</dbReference>
<keyword evidence="4" id="KW-0804">Transcription</keyword>
<dbReference type="GO" id="GO:0003700">
    <property type="term" value="F:DNA-binding transcription factor activity"/>
    <property type="evidence" value="ECO:0007669"/>
    <property type="project" value="InterPro"/>
</dbReference>
<protein>
    <recommendedName>
        <fullName evidence="6">WRKY domain-containing protein</fullName>
    </recommendedName>
</protein>
<dbReference type="ExpressionAtlas" id="A0A0R0EZH2">
    <property type="expression patterns" value="baseline and differential"/>
</dbReference>
<evidence type="ECO:0000256" key="5">
    <source>
        <dbReference type="ARBA" id="ARBA00023242"/>
    </source>
</evidence>
<dbReference type="PANTHER" id="PTHR31429:SF86">
    <property type="entry name" value="WRKY TRANSCRIPTION FACTOR 61-RELATED"/>
    <property type="match status" value="1"/>
</dbReference>
<evidence type="ECO:0000256" key="2">
    <source>
        <dbReference type="ARBA" id="ARBA00023015"/>
    </source>
</evidence>
<keyword evidence="3" id="KW-0238">DNA-binding</keyword>
<dbReference type="Proteomes" id="UP000008827">
    <property type="component" value="Chromosome 18"/>
</dbReference>
<evidence type="ECO:0000313" key="8">
    <source>
        <dbReference type="EnsemblPlants" id="KRG99149"/>
    </source>
</evidence>
<name>A0A0R0EZH2_SOYBN</name>
<dbReference type="InterPro" id="IPR036576">
    <property type="entry name" value="WRKY_dom_sf"/>
</dbReference>
<dbReference type="Gramene" id="KRG99149">
    <property type="protein sequence ID" value="KRG99149"/>
    <property type="gene ID" value="GLYMA_18G124700"/>
</dbReference>
<dbReference type="GO" id="GO:0043565">
    <property type="term" value="F:sequence-specific DNA binding"/>
    <property type="evidence" value="ECO:0007669"/>
    <property type="project" value="InterPro"/>
</dbReference>
<organism evidence="7">
    <name type="scientific">Glycine max</name>
    <name type="common">Soybean</name>
    <name type="synonym">Glycine hispida</name>
    <dbReference type="NCBI Taxonomy" id="3847"/>
    <lineage>
        <taxon>Eukaryota</taxon>
        <taxon>Viridiplantae</taxon>
        <taxon>Streptophyta</taxon>
        <taxon>Embryophyta</taxon>
        <taxon>Tracheophyta</taxon>
        <taxon>Spermatophyta</taxon>
        <taxon>Magnoliopsida</taxon>
        <taxon>eudicotyledons</taxon>
        <taxon>Gunneridae</taxon>
        <taxon>Pentapetalae</taxon>
        <taxon>rosids</taxon>
        <taxon>fabids</taxon>
        <taxon>Fabales</taxon>
        <taxon>Fabaceae</taxon>
        <taxon>Papilionoideae</taxon>
        <taxon>50 kb inversion clade</taxon>
        <taxon>NPAAA clade</taxon>
        <taxon>indigoferoid/millettioid clade</taxon>
        <taxon>Phaseoleae</taxon>
        <taxon>Glycine</taxon>
        <taxon>Glycine subgen. Soja</taxon>
    </lineage>
</organism>